<evidence type="ECO:0000256" key="1">
    <source>
        <dbReference type="ARBA" id="ARBA00004202"/>
    </source>
</evidence>
<dbReference type="PROSITE" id="PS50893">
    <property type="entry name" value="ABC_TRANSPORTER_2"/>
    <property type="match status" value="1"/>
</dbReference>
<evidence type="ECO:0000313" key="10">
    <source>
        <dbReference type="EMBL" id="SVA12882.1"/>
    </source>
</evidence>
<proteinExistence type="predicted"/>
<evidence type="ECO:0000256" key="4">
    <source>
        <dbReference type="ARBA" id="ARBA00022519"/>
    </source>
</evidence>
<keyword evidence="6" id="KW-0067">ATP-binding</keyword>
<dbReference type="AlphaFoldDB" id="A0A381T9M2"/>
<dbReference type="SUPFAM" id="SSF52540">
    <property type="entry name" value="P-loop containing nucleoside triphosphate hydrolases"/>
    <property type="match status" value="1"/>
</dbReference>
<evidence type="ECO:0000256" key="5">
    <source>
        <dbReference type="ARBA" id="ARBA00022741"/>
    </source>
</evidence>
<dbReference type="InterPro" id="IPR027417">
    <property type="entry name" value="P-loop_NTPase"/>
</dbReference>
<dbReference type="GO" id="GO:0005524">
    <property type="term" value="F:ATP binding"/>
    <property type="evidence" value="ECO:0007669"/>
    <property type="project" value="UniProtKB-KW"/>
</dbReference>
<organism evidence="10">
    <name type="scientific">marine metagenome</name>
    <dbReference type="NCBI Taxonomy" id="408172"/>
    <lineage>
        <taxon>unclassified sequences</taxon>
        <taxon>metagenomes</taxon>
        <taxon>ecological metagenomes</taxon>
    </lineage>
</organism>
<accession>A0A381T9M2</accession>
<dbReference type="InterPro" id="IPR050388">
    <property type="entry name" value="ABC_Ni/Peptide_Import"/>
</dbReference>
<dbReference type="InterPro" id="IPR017871">
    <property type="entry name" value="ABC_transporter-like_CS"/>
</dbReference>
<evidence type="ECO:0000256" key="2">
    <source>
        <dbReference type="ARBA" id="ARBA00022448"/>
    </source>
</evidence>
<evidence type="ECO:0000256" key="3">
    <source>
        <dbReference type="ARBA" id="ARBA00022475"/>
    </source>
</evidence>
<protein>
    <recommendedName>
        <fullName evidence="9">ABC transporter domain-containing protein</fullName>
    </recommendedName>
</protein>
<dbReference type="GO" id="GO:0016887">
    <property type="term" value="F:ATP hydrolysis activity"/>
    <property type="evidence" value="ECO:0007669"/>
    <property type="project" value="InterPro"/>
</dbReference>
<evidence type="ECO:0000256" key="7">
    <source>
        <dbReference type="ARBA" id="ARBA00022967"/>
    </source>
</evidence>
<dbReference type="PANTHER" id="PTHR43297:SF14">
    <property type="entry name" value="ATPASE AAA-TYPE CORE DOMAIN-CONTAINING PROTEIN"/>
    <property type="match status" value="1"/>
</dbReference>
<dbReference type="EMBL" id="UINC01004241">
    <property type="protein sequence ID" value="SVA12882.1"/>
    <property type="molecule type" value="Genomic_DNA"/>
</dbReference>
<dbReference type="InterPro" id="IPR003439">
    <property type="entry name" value="ABC_transporter-like_ATP-bd"/>
</dbReference>
<keyword evidence="5" id="KW-0547">Nucleotide-binding</keyword>
<keyword evidence="8" id="KW-0472">Membrane</keyword>
<dbReference type="PROSITE" id="PS00211">
    <property type="entry name" value="ABC_TRANSPORTER_1"/>
    <property type="match status" value="1"/>
</dbReference>
<comment type="subcellular location">
    <subcellularLocation>
        <location evidence="1">Cell membrane</location>
        <topology evidence="1">Peripheral membrane protein</topology>
    </subcellularLocation>
</comment>
<feature type="non-terminal residue" evidence="10">
    <location>
        <position position="1"/>
    </location>
</feature>
<keyword evidence="2" id="KW-0813">Transport</keyword>
<feature type="domain" description="ABC transporter" evidence="9">
    <location>
        <begin position="1"/>
        <end position="220"/>
    </location>
</feature>
<dbReference type="CDD" id="cd03257">
    <property type="entry name" value="ABC_NikE_OppD_transporters"/>
    <property type="match status" value="1"/>
</dbReference>
<dbReference type="GO" id="GO:0005886">
    <property type="term" value="C:plasma membrane"/>
    <property type="evidence" value="ECO:0007669"/>
    <property type="project" value="UniProtKB-SubCell"/>
</dbReference>
<dbReference type="Pfam" id="PF00005">
    <property type="entry name" value="ABC_tran"/>
    <property type="match status" value="1"/>
</dbReference>
<dbReference type="InterPro" id="IPR013563">
    <property type="entry name" value="Oligopep_ABC_C"/>
</dbReference>
<evidence type="ECO:0000256" key="6">
    <source>
        <dbReference type="ARBA" id="ARBA00022840"/>
    </source>
</evidence>
<name>A0A381T9M2_9ZZZZ</name>
<dbReference type="PANTHER" id="PTHR43297">
    <property type="entry name" value="OLIGOPEPTIDE TRANSPORT ATP-BINDING PROTEIN APPD"/>
    <property type="match status" value="1"/>
</dbReference>
<dbReference type="Pfam" id="PF08352">
    <property type="entry name" value="oligo_HPY"/>
    <property type="match status" value="1"/>
</dbReference>
<evidence type="ECO:0000259" key="9">
    <source>
        <dbReference type="PROSITE" id="PS50893"/>
    </source>
</evidence>
<sequence>VHGLVGESGAGKSILGQTILDILPRIAVIESGTIDFDGQNLLRLAPTQRRGLLGSEIALIPQDPMTALNPVRRIGQQLADTLVLHLKLNRKDALDRACELLEEVRIKHPRRALRQYPHELSGGMRQRVLIAIAFSCKPRLIVADESTTALDVSVQRQILRLIRELQVSSGTSILFITHDLGVVAKICDRVSIIHSGRILESDAVKRIFSMPEHEYTRALLKATPRYDHGKHQFRPIPKALISTLQLEAKEYDRRIRDSVDA</sequence>
<gene>
    <name evidence="10" type="ORF">METZ01_LOCUS65736</name>
</gene>
<evidence type="ECO:0000256" key="8">
    <source>
        <dbReference type="ARBA" id="ARBA00023136"/>
    </source>
</evidence>
<reference evidence="10" key="1">
    <citation type="submission" date="2018-05" db="EMBL/GenBank/DDBJ databases">
        <authorList>
            <person name="Lanie J.A."/>
            <person name="Ng W.-L."/>
            <person name="Kazmierczak K.M."/>
            <person name="Andrzejewski T.M."/>
            <person name="Davidsen T.M."/>
            <person name="Wayne K.J."/>
            <person name="Tettelin H."/>
            <person name="Glass J.I."/>
            <person name="Rusch D."/>
            <person name="Podicherti R."/>
            <person name="Tsui H.-C.T."/>
            <person name="Winkler M.E."/>
        </authorList>
    </citation>
    <scope>NUCLEOTIDE SEQUENCE</scope>
</reference>
<keyword evidence="7" id="KW-1278">Translocase</keyword>
<dbReference type="SMART" id="SM00382">
    <property type="entry name" value="AAA"/>
    <property type="match status" value="1"/>
</dbReference>
<dbReference type="GO" id="GO:0015833">
    <property type="term" value="P:peptide transport"/>
    <property type="evidence" value="ECO:0007669"/>
    <property type="project" value="InterPro"/>
</dbReference>
<keyword evidence="3" id="KW-1003">Cell membrane</keyword>
<dbReference type="Gene3D" id="3.40.50.300">
    <property type="entry name" value="P-loop containing nucleotide triphosphate hydrolases"/>
    <property type="match status" value="1"/>
</dbReference>
<dbReference type="InterPro" id="IPR003593">
    <property type="entry name" value="AAA+_ATPase"/>
</dbReference>
<keyword evidence="4" id="KW-0997">Cell inner membrane</keyword>